<proteinExistence type="predicted"/>
<sequence length="40" mass="4942">MWERKYLYWGVILVYRRSLEIHTKVGILKRYLGVFITIIN</sequence>
<name>A0A161JXH6_9EURY</name>
<dbReference type="Proteomes" id="UP000093069">
    <property type="component" value="Chromosome I"/>
</dbReference>
<protein>
    <submittedName>
        <fullName evidence="1">Uncharacterized protein</fullName>
    </submittedName>
</protein>
<accession>A0A161JXH6</accession>
<evidence type="ECO:0000313" key="2">
    <source>
        <dbReference type="Proteomes" id="UP000093069"/>
    </source>
</evidence>
<gene>
    <name evidence="1" type="ORF">CHITON_0735</name>
</gene>
<dbReference type="STRING" id="54262.CHITON_0735"/>
<evidence type="ECO:0000313" key="1">
    <source>
        <dbReference type="EMBL" id="CUX77514.1"/>
    </source>
</evidence>
<organism evidence="1 2">
    <name type="scientific">Thermococcus chitonophagus</name>
    <dbReference type="NCBI Taxonomy" id="54262"/>
    <lineage>
        <taxon>Archaea</taxon>
        <taxon>Methanobacteriati</taxon>
        <taxon>Methanobacteriota</taxon>
        <taxon>Thermococci</taxon>
        <taxon>Thermococcales</taxon>
        <taxon>Thermococcaceae</taxon>
        <taxon>Thermococcus</taxon>
    </lineage>
</organism>
<reference evidence="2" key="1">
    <citation type="submission" date="2016-01" db="EMBL/GenBank/DDBJ databases">
        <authorList>
            <person name="Vorgias C.E."/>
        </authorList>
    </citation>
    <scope>NUCLEOTIDE SEQUENCE [LARGE SCALE GENOMIC DNA]</scope>
</reference>
<dbReference type="AlphaFoldDB" id="A0A161JXH6"/>
<dbReference type="KEGG" id="tch:CHITON_0735"/>
<dbReference type="EMBL" id="LN999010">
    <property type="protein sequence ID" value="CUX77514.1"/>
    <property type="molecule type" value="Genomic_DNA"/>
</dbReference>